<feature type="domain" description="Septum formation inhibitor MinC C-terminal" evidence="8">
    <location>
        <begin position="161"/>
        <end position="261"/>
    </location>
</feature>
<dbReference type="Gene3D" id="2.160.20.70">
    <property type="match status" value="1"/>
</dbReference>
<comment type="subunit">
    <text evidence="6">Interacts with MinD and FtsZ.</text>
</comment>
<organism evidence="10 11">
    <name type="scientific">Endozoicomonas elysicola</name>
    <dbReference type="NCBI Taxonomy" id="305900"/>
    <lineage>
        <taxon>Bacteria</taxon>
        <taxon>Pseudomonadati</taxon>
        <taxon>Pseudomonadota</taxon>
        <taxon>Gammaproteobacteria</taxon>
        <taxon>Oceanospirillales</taxon>
        <taxon>Endozoicomonadaceae</taxon>
        <taxon>Endozoicomonas</taxon>
    </lineage>
</organism>
<dbReference type="GO" id="GO:0000917">
    <property type="term" value="P:division septum assembly"/>
    <property type="evidence" value="ECO:0007669"/>
    <property type="project" value="UniProtKB-KW"/>
</dbReference>
<evidence type="ECO:0000313" key="10">
    <source>
        <dbReference type="EMBL" id="KEI72259.1"/>
    </source>
</evidence>
<dbReference type="GO" id="GO:0051302">
    <property type="term" value="P:regulation of cell division"/>
    <property type="evidence" value="ECO:0007669"/>
    <property type="project" value="InterPro"/>
</dbReference>
<sequence length="264" mass="28693">MTLQLQTGTAAAAFKMTGGIYTLTTLELHSTNPADITNQLENMTRKAPNFFQQTPVIIAFDQVTPEQPPIDLYKLRHSLQQFGLILIAVRGGQENHKQDAMMAGIPWLPSPRQRNSTEEDSVEGAETNVVIMQKSRATGNPAAETPSQRQTAPETQKTTLIEHPVRSGQQVYAEGDLVITSPVSSGAELLAGGNIHVYGSLRGRALAGVNGNTDARIFCLKFEAELISINGQYKMPSATNNSDPLWGSSVIVSLEEQSLHIKKL</sequence>
<dbReference type="SUPFAM" id="SSF63848">
    <property type="entry name" value="Cell-division inhibitor MinC, C-terminal domain"/>
    <property type="match status" value="1"/>
</dbReference>
<evidence type="ECO:0000313" key="11">
    <source>
        <dbReference type="Proteomes" id="UP000027997"/>
    </source>
</evidence>
<dbReference type="PANTHER" id="PTHR34108:SF1">
    <property type="entry name" value="SEPTUM SITE-DETERMINING PROTEIN MINC"/>
    <property type="match status" value="1"/>
</dbReference>
<evidence type="ECO:0000256" key="3">
    <source>
        <dbReference type="ARBA" id="ARBA00023210"/>
    </source>
</evidence>
<keyword evidence="4 6" id="KW-0131">Cell cycle</keyword>
<dbReference type="AlphaFoldDB" id="A0A081KDN3"/>
<dbReference type="eggNOG" id="COG0850">
    <property type="taxonomic scope" value="Bacteria"/>
</dbReference>
<keyword evidence="2 6" id="KW-0132">Cell division</keyword>
<name>A0A081KDN3_9GAMM</name>
<proteinExistence type="inferred from homology"/>
<dbReference type="InterPro" id="IPR005526">
    <property type="entry name" value="Septum_form_inhib_MinC_C"/>
</dbReference>
<dbReference type="Proteomes" id="UP000027997">
    <property type="component" value="Unassembled WGS sequence"/>
</dbReference>
<dbReference type="RefSeq" id="WP_020583842.1">
    <property type="nucleotide sequence ID" value="NZ_JOJP01000001.1"/>
</dbReference>
<feature type="compositionally biased region" description="Polar residues" evidence="7">
    <location>
        <begin position="145"/>
        <end position="156"/>
    </location>
</feature>
<evidence type="ECO:0000256" key="5">
    <source>
        <dbReference type="ARBA" id="ARBA00025606"/>
    </source>
</evidence>
<comment type="caution">
    <text evidence="10">The sequence shown here is derived from an EMBL/GenBank/DDBJ whole genome shotgun (WGS) entry which is preliminary data.</text>
</comment>
<dbReference type="HAMAP" id="MF_00267">
    <property type="entry name" value="MinC"/>
    <property type="match status" value="1"/>
</dbReference>
<dbReference type="InterPro" id="IPR016098">
    <property type="entry name" value="CAP/MinC_C"/>
</dbReference>
<evidence type="ECO:0000256" key="2">
    <source>
        <dbReference type="ARBA" id="ARBA00022618"/>
    </source>
</evidence>
<reference evidence="10 11" key="1">
    <citation type="submission" date="2014-06" db="EMBL/GenBank/DDBJ databases">
        <title>Whole Genome Sequences of Three Symbiotic Endozoicomonas Bacteria.</title>
        <authorList>
            <person name="Neave M.J."/>
            <person name="Apprill A."/>
            <person name="Voolstra C.R."/>
        </authorList>
    </citation>
    <scope>NUCLEOTIDE SEQUENCE [LARGE SCALE GENOMIC DNA]</scope>
    <source>
        <strain evidence="10 11">DSM 22380</strain>
    </source>
</reference>
<evidence type="ECO:0000256" key="1">
    <source>
        <dbReference type="ARBA" id="ARBA00006291"/>
    </source>
</evidence>
<dbReference type="Gene3D" id="3.30.70.260">
    <property type="match status" value="1"/>
</dbReference>
<evidence type="ECO:0000256" key="7">
    <source>
        <dbReference type="SAM" id="MobiDB-lite"/>
    </source>
</evidence>
<accession>A0A081KDN3</accession>
<feature type="domain" description="Septum formation inhibitor MinC N-terminal" evidence="9">
    <location>
        <begin position="14"/>
        <end position="86"/>
    </location>
</feature>
<evidence type="ECO:0000256" key="4">
    <source>
        <dbReference type="ARBA" id="ARBA00023306"/>
    </source>
</evidence>
<dbReference type="Pfam" id="PF03775">
    <property type="entry name" value="MinC_C"/>
    <property type="match status" value="1"/>
</dbReference>
<dbReference type="GO" id="GO:1901891">
    <property type="term" value="P:regulation of cell septum assembly"/>
    <property type="evidence" value="ECO:0007669"/>
    <property type="project" value="InterPro"/>
</dbReference>
<dbReference type="Pfam" id="PF05209">
    <property type="entry name" value="MinC_N"/>
    <property type="match status" value="1"/>
</dbReference>
<gene>
    <name evidence="6" type="primary">minC</name>
    <name evidence="10" type="ORF">GV64_17320</name>
</gene>
<dbReference type="GO" id="GO:0000902">
    <property type="term" value="P:cell morphogenesis"/>
    <property type="evidence" value="ECO:0007669"/>
    <property type="project" value="InterPro"/>
</dbReference>
<comment type="function">
    <text evidence="5 6">Cell division inhibitor that blocks the formation of polar Z ring septums. Rapidly oscillates between the poles of the cell to destabilize FtsZ filaments that have formed before they mature into polar Z rings. Prevents FtsZ polymerization.</text>
</comment>
<evidence type="ECO:0000259" key="8">
    <source>
        <dbReference type="Pfam" id="PF03775"/>
    </source>
</evidence>
<evidence type="ECO:0000256" key="6">
    <source>
        <dbReference type="HAMAP-Rule" id="MF_00267"/>
    </source>
</evidence>
<dbReference type="NCBIfam" id="TIGR01222">
    <property type="entry name" value="minC"/>
    <property type="match status" value="1"/>
</dbReference>
<feature type="region of interest" description="Disordered" evidence="7">
    <location>
        <begin position="136"/>
        <end position="156"/>
    </location>
</feature>
<dbReference type="InterPro" id="IPR007874">
    <property type="entry name" value="MinC_N"/>
</dbReference>
<comment type="similarity">
    <text evidence="1 6">Belongs to the MinC family.</text>
</comment>
<keyword evidence="11" id="KW-1185">Reference proteome</keyword>
<protein>
    <recommendedName>
        <fullName evidence="6">Probable septum site-determining protein MinC</fullName>
    </recommendedName>
</protein>
<evidence type="ECO:0000259" key="9">
    <source>
        <dbReference type="Pfam" id="PF05209"/>
    </source>
</evidence>
<keyword evidence="3 6" id="KW-0717">Septation</keyword>
<dbReference type="InterPro" id="IPR013033">
    <property type="entry name" value="MinC"/>
</dbReference>
<dbReference type="EMBL" id="JOJP01000001">
    <property type="protein sequence ID" value="KEI72259.1"/>
    <property type="molecule type" value="Genomic_DNA"/>
</dbReference>
<dbReference type="PANTHER" id="PTHR34108">
    <property type="entry name" value="SEPTUM SITE-DETERMINING PROTEIN MINC"/>
    <property type="match status" value="1"/>
</dbReference>
<dbReference type="STRING" id="305900.GV64_17320"/>
<dbReference type="InterPro" id="IPR036145">
    <property type="entry name" value="MinC_C_sf"/>
</dbReference>